<evidence type="ECO:0000256" key="1">
    <source>
        <dbReference type="SAM" id="MobiDB-lite"/>
    </source>
</evidence>
<feature type="compositionally biased region" description="Basic and acidic residues" evidence="1">
    <location>
        <begin position="132"/>
        <end position="152"/>
    </location>
</feature>
<dbReference type="InterPro" id="IPR024414">
    <property type="entry name" value="Uncharacterised_PrgI"/>
</dbReference>
<dbReference type="Pfam" id="PF12666">
    <property type="entry name" value="PrgI"/>
    <property type="match status" value="1"/>
</dbReference>
<proteinExistence type="predicted"/>
<feature type="transmembrane region" description="Helical" evidence="2">
    <location>
        <begin position="21"/>
        <end position="38"/>
    </location>
</feature>
<keyword evidence="2" id="KW-0472">Membrane</keyword>
<evidence type="ECO:0008006" key="5">
    <source>
        <dbReference type="Google" id="ProtNLM"/>
    </source>
</evidence>
<feature type="region of interest" description="Disordered" evidence="1">
    <location>
        <begin position="103"/>
        <end position="152"/>
    </location>
</feature>
<comment type="caution">
    <text evidence="3">The sequence shown here is derived from an EMBL/GenBank/DDBJ whole genome shotgun (WGS) entry which is preliminary data.</text>
</comment>
<evidence type="ECO:0000313" key="3">
    <source>
        <dbReference type="EMBL" id="OIP66701.1"/>
    </source>
</evidence>
<dbReference type="Proteomes" id="UP000182059">
    <property type="component" value="Unassembled WGS sequence"/>
</dbReference>
<dbReference type="EMBL" id="MNYX01000001">
    <property type="protein sequence ID" value="OIP66701.1"/>
    <property type="molecule type" value="Genomic_DNA"/>
</dbReference>
<evidence type="ECO:0000256" key="2">
    <source>
        <dbReference type="SAM" id="Phobius"/>
    </source>
</evidence>
<organism evidence="3 4">
    <name type="scientific">Candidatus Nomurabacteria bacterium CG2_30_43_9</name>
    <dbReference type="NCBI Taxonomy" id="1805283"/>
    <lineage>
        <taxon>Bacteria</taxon>
        <taxon>Candidatus Nomuraibacteriota</taxon>
    </lineage>
</organism>
<reference evidence="3 4" key="1">
    <citation type="journal article" date="2016" name="Environ. Microbiol.">
        <title>Genomic resolution of a cold subsurface aquifer community provides metabolic insights for novel microbes adapted to high CO concentrations.</title>
        <authorList>
            <person name="Probst A.J."/>
            <person name="Castelle C.J."/>
            <person name="Singh A."/>
            <person name="Brown C.T."/>
            <person name="Anantharaman K."/>
            <person name="Sharon I."/>
            <person name="Hug L.A."/>
            <person name="Burstein D."/>
            <person name="Emerson J.B."/>
            <person name="Thomas B.C."/>
            <person name="Banfield J.F."/>
        </authorList>
    </citation>
    <scope>NUCLEOTIDE SEQUENCE [LARGE SCALE GENOMIC DNA]</scope>
    <source>
        <strain evidence="3">CG2_30_43_9</strain>
    </source>
</reference>
<name>A0A1J5G2A1_9BACT</name>
<keyword evidence="2" id="KW-1133">Transmembrane helix</keyword>
<dbReference type="AlphaFoldDB" id="A0A1J5G2A1"/>
<protein>
    <recommendedName>
        <fullName evidence="5">PrgI family protein</fullName>
    </recommendedName>
</protein>
<accession>A0A1J5G2A1</accession>
<keyword evidence="2" id="KW-0812">Transmembrane</keyword>
<sequence>MQFHIPQYIDIEDKLFGPLTLKQAIYVAGGGGAIYLVWRIIPYIAIKAPIILAIAVFTWALAFYPKEKLGKPFIEILEAGFNYMLRDKLYTWKKTTKEAKAGKEEEFLPSMPMPTPSVPTGKLSSTSFNLDVRGKEEPEEKVLGEKDDIILK</sequence>
<feature type="transmembrane region" description="Helical" evidence="2">
    <location>
        <begin position="44"/>
        <end position="64"/>
    </location>
</feature>
<gene>
    <name evidence="3" type="ORF">AUK15_00025</name>
</gene>
<evidence type="ECO:0000313" key="4">
    <source>
        <dbReference type="Proteomes" id="UP000182059"/>
    </source>
</evidence>